<gene>
    <name evidence="1" type="ORF">IC612_09050</name>
</gene>
<protein>
    <submittedName>
        <fullName evidence="1">GLPGLI family protein</fullName>
    </submittedName>
</protein>
<accession>A0A930YWY1</accession>
<reference evidence="1" key="1">
    <citation type="submission" date="2020-11" db="EMBL/GenBank/DDBJ databases">
        <title>Genome seq and assembly of Planobacterium sp.</title>
        <authorList>
            <person name="Chhetri G."/>
        </authorList>
    </citation>
    <scope>NUCLEOTIDE SEQUENCE</scope>
    <source>
        <strain evidence="1">GCR5</strain>
    </source>
</reference>
<sequence>MKNYFLFIFFTFSILNAQNITFIYEVKNKSNPNIKDYFTENYYLDVLGLQSVFRSEKDRISDSLVEKSGYGLGRKINFNNQLYSYKNLANKSVRKNITSPSNDNYFINITEPLRWKIQTDTIKISQFNCQKANVSYGGRNWTAWFTSDISISDGPYIFYGLPGLIIKMQDESQDYIFNMIEVINSNKNNMFALRNGKEITWDTYRKLLINYYDNPFSEIKTMGVKYQSVDSNGQPINVDLKSLTESTQRQIKNYNNPLELNHKIDFK</sequence>
<evidence type="ECO:0000313" key="1">
    <source>
        <dbReference type="EMBL" id="MBF5027943.1"/>
    </source>
</evidence>
<dbReference type="RefSeq" id="WP_194739867.1">
    <property type="nucleotide sequence ID" value="NZ_JADKYY010000012.1"/>
</dbReference>
<dbReference type="NCBIfam" id="TIGR01200">
    <property type="entry name" value="GLPGLI"/>
    <property type="match status" value="1"/>
</dbReference>
<evidence type="ECO:0000313" key="2">
    <source>
        <dbReference type="Proteomes" id="UP000694480"/>
    </source>
</evidence>
<dbReference type="Proteomes" id="UP000694480">
    <property type="component" value="Unassembled WGS sequence"/>
</dbReference>
<dbReference type="EMBL" id="JADKYY010000012">
    <property type="protein sequence ID" value="MBF5027943.1"/>
    <property type="molecule type" value="Genomic_DNA"/>
</dbReference>
<organism evidence="1 2">
    <name type="scientific">Planobacterium oryzisoli</name>
    <dbReference type="NCBI Taxonomy" id="2771435"/>
    <lineage>
        <taxon>Bacteria</taxon>
        <taxon>Pseudomonadati</taxon>
        <taxon>Bacteroidota</taxon>
        <taxon>Flavobacteriia</taxon>
        <taxon>Flavobacteriales</taxon>
        <taxon>Weeksellaceae</taxon>
        <taxon>Chryseobacterium group</taxon>
        <taxon>Chryseobacterium</taxon>
    </lineage>
</organism>
<proteinExistence type="predicted"/>
<comment type="caution">
    <text evidence="1">The sequence shown here is derived from an EMBL/GenBank/DDBJ whole genome shotgun (WGS) entry which is preliminary data.</text>
</comment>
<keyword evidence="2" id="KW-1185">Reference proteome</keyword>
<name>A0A930YWY1_9FLAO</name>
<dbReference type="Pfam" id="PF09697">
    <property type="entry name" value="Porph_ging"/>
    <property type="match status" value="1"/>
</dbReference>
<dbReference type="AlphaFoldDB" id="A0A930YWY1"/>
<dbReference type="InterPro" id="IPR005901">
    <property type="entry name" value="GLPGLI"/>
</dbReference>